<dbReference type="InterPro" id="IPR051734">
    <property type="entry name" value="VapB_TA_antitoxins"/>
</dbReference>
<sequence>MHTAKLFINGRSQAVRLPKEFQFKGDDVFIQKIGEAVILVPKNKAWNVFLDGLNGFTEDFLKEGREGRPETEREKF</sequence>
<feature type="domain" description="SpoVT-AbrB" evidence="2">
    <location>
        <begin position="7"/>
        <end position="47"/>
    </location>
</feature>
<organism evidence="3 5">
    <name type="scientific">Leptospira santarosai</name>
    <dbReference type="NCBI Taxonomy" id="28183"/>
    <lineage>
        <taxon>Bacteria</taxon>
        <taxon>Pseudomonadati</taxon>
        <taxon>Spirochaetota</taxon>
        <taxon>Spirochaetia</taxon>
        <taxon>Leptospirales</taxon>
        <taxon>Leptospiraceae</taxon>
        <taxon>Leptospira</taxon>
    </lineage>
</organism>
<dbReference type="PANTHER" id="PTHR37550">
    <property type="entry name" value="ANTITOXIN VAPB1"/>
    <property type="match status" value="1"/>
</dbReference>
<dbReference type="RefSeq" id="WP_004468228.1">
    <property type="nucleotide sequence ID" value="NZ_CP028370.1"/>
</dbReference>
<dbReference type="SUPFAM" id="SSF89447">
    <property type="entry name" value="AbrB/MazE/MraZ-like"/>
    <property type="match status" value="1"/>
</dbReference>
<gene>
    <name evidence="4" type="ORF">BWD14_03710</name>
    <name evidence="3" type="ORF">XB16_0944</name>
</gene>
<evidence type="ECO:0000313" key="5">
    <source>
        <dbReference type="Proteomes" id="UP000033961"/>
    </source>
</evidence>
<dbReference type="InterPro" id="IPR007159">
    <property type="entry name" value="SpoVT-AbrB_dom"/>
</dbReference>
<dbReference type="GO" id="GO:0003677">
    <property type="term" value="F:DNA binding"/>
    <property type="evidence" value="ECO:0007669"/>
    <property type="project" value="InterPro"/>
</dbReference>
<dbReference type="SMART" id="SM00966">
    <property type="entry name" value="SpoVT_AbrB"/>
    <property type="match status" value="1"/>
</dbReference>
<evidence type="ECO:0000313" key="4">
    <source>
        <dbReference type="EMBL" id="ONF94374.1"/>
    </source>
</evidence>
<evidence type="ECO:0000259" key="2">
    <source>
        <dbReference type="SMART" id="SM00966"/>
    </source>
</evidence>
<evidence type="ECO:0000256" key="1">
    <source>
        <dbReference type="ARBA" id="ARBA00007924"/>
    </source>
</evidence>
<dbReference type="Pfam" id="PF04014">
    <property type="entry name" value="MazE_antitoxin"/>
    <property type="match status" value="1"/>
</dbReference>
<proteinExistence type="inferred from homology"/>
<dbReference type="Gene3D" id="2.10.260.10">
    <property type="match status" value="1"/>
</dbReference>
<dbReference type="Proteomes" id="UP000189337">
    <property type="component" value="Unassembled WGS sequence"/>
</dbReference>
<evidence type="ECO:0000313" key="6">
    <source>
        <dbReference type="Proteomes" id="UP000189337"/>
    </source>
</evidence>
<reference evidence="3" key="3">
    <citation type="submission" date="2018-03" db="EMBL/GenBank/DDBJ databases">
        <authorList>
            <person name="Keele B.F."/>
        </authorList>
    </citation>
    <scope>NUCLEOTIDE SEQUENCE</scope>
    <source>
        <strain evidence="3">U160</strain>
    </source>
</reference>
<dbReference type="PANTHER" id="PTHR37550:SF3">
    <property type="entry name" value="ANTITOXIN VAPB1"/>
    <property type="match status" value="1"/>
</dbReference>
<dbReference type="EMBL" id="MTSU01000002">
    <property type="protein sequence ID" value="ONF94374.1"/>
    <property type="molecule type" value="Genomic_DNA"/>
</dbReference>
<dbReference type="EMBL" id="CP027843">
    <property type="protein sequence ID" value="AVQ11279.1"/>
    <property type="molecule type" value="Genomic_DNA"/>
</dbReference>
<dbReference type="NCBIfam" id="NF040493">
    <property type="entry name" value="TA_anti_VapB"/>
    <property type="match status" value="1"/>
</dbReference>
<evidence type="ECO:0000313" key="3">
    <source>
        <dbReference type="EMBL" id="AVQ11279.1"/>
    </source>
</evidence>
<dbReference type="Proteomes" id="UP000033961">
    <property type="component" value="Chromosome I"/>
</dbReference>
<comment type="similarity">
    <text evidence="1">Belongs to the VapB family.</text>
</comment>
<name>A0A0G8BIC5_9LEPT</name>
<reference evidence="3 5" key="1">
    <citation type="journal article" date="2015" name="Genome Announc.">
        <title>Draft Genome Sequences of Leptospira santarosai Strains U160, U164, and U233, Isolated from Asymptomatic Cattle.</title>
        <authorList>
            <person name="Kremer F.S."/>
            <person name="Eslabao M.R."/>
            <person name="Provisor M."/>
            <person name="Woloski R.D."/>
            <person name="Ramires O.V."/>
            <person name="Moreno L.Z."/>
            <person name="Moreno A.M."/>
            <person name="Hamond C."/>
            <person name="Lilenbaum W."/>
            <person name="Dellagostin O.A."/>
        </authorList>
    </citation>
    <scope>NUCLEOTIDE SEQUENCE [LARGE SCALE GENOMIC DNA]</scope>
    <source>
        <strain evidence="3 5">U160</strain>
    </source>
</reference>
<dbReference type="OrthoDB" id="9810009at2"/>
<dbReference type="InterPro" id="IPR037914">
    <property type="entry name" value="SpoVT-AbrB_sf"/>
</dbReference>
<accession>A0A0G8BIC5</accession>
<reference evidence="4 6" key="2">
    <citation type="submission" date="2017-01" db="EMBL/GenBank/DDBJ databases">
        <title>Comparative genomic analysis of Brazilian Leptospira santarosai.</title>
        <authorList>
            <person name="Moreno L.Z."/>
            <person name="Miraglia F."/>
            <person name="Kremer F.S."/>
            <person name="Eslabao M.R."/>
            <person name="Lilenbaum W."/>
            <person name="Dellagostin O.A."/>
            <person name="Moreno A.M."/>
        </authorList>
    </citation>
    <scope>NUCLEOTIDE SEQUENCE [LARGE SCALE GENOMIC DNA]</scope>
    <source>
        <strain evidence="4 6">M52/8-19</strain>
    </source>
</reference>
<protein>
    <submittedName>
        <fullName evidence="3">Antidote-toxin recognition MazE</fullName>
    </submittedName>
    <submittedName>
        <fullName evidence="4">Antitoxin</fullName>
    </submittedName>
</protein>
<dbReference type="AlphaFoldDB" id="A0A0G8BIC5"/>
<dbReference type="InterPro" id="IPR047976">
    <property type="entry name" value="Anti_VapB2-like"/>
</dbReference>